<evidence type="ECO:0000313" key="1">
    <source>
        <dbReference type="EMBL" id="MFD1008274.1"/>
    </source>
</evidence>
<accession>A0ABW3KH21</accession>
<keyword evidence="2" id="KW-1185">Reference proteome</keyword>
<sequence>MSLASSELLNIISKTMPFGKYSGRPLLKLPMAYLCWLERGGWPPGVLGTELALVYELKLNGVDLPLYQLLKPSPSGNRQR</sequence>
<dbReference type="InterPro" id="IPR024530">
    <property type="entry name" value="QSregVF_b"/>
</dbReference>
<dbReference type="Pfam" id="PF12843">
    <property type="entry name" value="QSregVF_b"/>
    <property type="match status" value="1"/>
</dbReference>
<dbReference type="Proteomes" id="UP001597048">
    <property type="component" value="Unassembled WGS sequence"/>
</dbReference>
<protein>
    <submittedName>
        <fullName evidence="1">Quorum-sensing-regulated virulence factor</fullName>
    </submittedName>
</protein>
<dbReference type="EMBL" id="JBHTJS010000035">
    <property type="protein sequence ID" value="MFD1008274.1"/>
    <property type="molecule type" value="Genomic_DNA"/>
</dbReference>
<reference evidence="2" key="1">
    <citation type="journal article" date="2019" name="Int. J. Syst. Evol. Microbiol.">
        <title>The Global Catalogue of Microorganisms (GCM) 10K type strain sequencing project: providing services to taxonomists for standard genome sequencing and annotation.</title>
        <authorList>
            <consortium name="The Broad Institute Genomics Platform"/>
            <consortium name="The Broad Institute Genome Sequencing Center for Infectious Disease"/>
            <person name="Wu L."/>
            <person name="Ma J."/>
        </authorList>
    </citation>
    <scope>NUCLEOTIDE SEQUENCE [LARGE SCALE GENOMIC DNA]</scope>
    <source>
        <strain evidence="2">CCUG 60525</strain>
    </source>
</reference>
<comment type="caution">
    <text evidence="1">The sequence shown here is derived from an EMBL/GenBank/DDBJ whole genome shotgun (WGS) entry which is preliminary data.</text>
</comment>
<gene>
    <name evidence="1" type="ORF">ACFQ1C_08920</name>
</gene>
<name>A0ABW3KH21_9GAMM</name>
<organism evidence="1 2">
    <name type="scientific">Oceanisphaera ostreae</name>
    <dbReference type="NCBI Taxonomy" id="914151"/>
    <lineage>
        <taxon>Bacteria</taxon>
        <taxon>Pseudomonadati</taxon>
        <taxon>Pseudomonadota</taxon>
        <taxon>Gammaproteobacteria</taxon>
        <taxon>Aeromonadales</taxon>
        <taxon>Aeromonadaceae</taxon>
        <taxon>Oceanisphaera</taxon>
    </lineage>
</organism>
<proteinExistence type="predicted"/>
<dbReference type="RefSeq" id="WP_379558256.1">
    <property type="nucleotide sequence ID" value="NZ_JBHTJS010000035.1"/>
</dbReference>
<evidence type="ECO:0000313" key="2">
    <source>
        <dbReference type="Proteomes" id="UP001597048"/>
    </source>
</evidence>